<evidence type="ECO:0000313" key="1">
    <source>
        <dbReference type="EMBL" id="CAG7644312.1"/>
    </source>
</evidence>
<proteinExistence type="predicted"/>
<name>A0ABN7TKS3_9BACL</name>
<dbReference type="RefSeq" id="WP_218099541.1">
    <property type="nucleotide sequence ID" value="NZ_CAJVCE010000008.1"/>
</dbReference>
<organism evidence="1 2">
    <name type="scientific">Paenibacillus allorhizosphaerae</name>
    <dbReference type="NCBI Taxonomy" id="2849866"/>
    <lineage>
        <taxon>Bacteria</taxon>
        <taxon>Bacillati</taxon>
        <taxon>Bacillota</taxon>
        <taxon>Bacilli</taxon>
        <taxon>Bacillales</taxon>
        <taxon>Paenibacillaceae</taxon>
        <taxon>Paenibacillus</taxon>
    </lineage>
</organism>
<gene>
    <name evidence="1" type="ORF">PAECIP111802_03225</name>
</gene>
<evidence type="ECO:0008006" key="3">
    <source>
        <dbReference type="Google" id="ProtNLM"/>
    </source>
</evidence>
<dbReference type="Proteomes" id="UP000730618">
    <property type="component" value="Unassembled WGS sequence"/>
</dbReference>
<reference evidence="1 2" key="1">
    <citation type="submission" date="2021-06" db="EMBL/GenBank/DDBJ databases">
        <authorList>
            <person name="Criscuolo A."/>
        </authorList>
    </citation>
    <scope>NUCLEOTIDE SEQUENCE [LARGE SCALE GENOMIC DNA]</scope>
    <source>
        <strain evidence="2">CIP 111802</strain>
    </source>
</reference>
<evidence type="ECO:0000313" key="2">
    <source>
        <dbReference type="Proteomes" id="UP000730618"/>
    </source>
</evidence>
<protein>
    <recommendedName>
        <fullName evidence="3">GNAT family N-acetyltransferase</fullName>
    </recommendedName>
</protein>
<keyword evidence="2" id="KW-1185">Reference proteome</keyword>
<comment type="caution">
    <text evidence="1">The sequence shown here is derived from an EMBL/GenBank/DDBJ whole genome shotgun (WGS) entry which is preliminary data.</text>
</comment>
<accession>A0ABN7TKS3</accession>
<sequence length="165" mass="19287">MTLHFKKCTSDDDYAQVSIFFLKHRLELRLDFETIDTVSTLYGYLTKGHLGRVTDSEGETTAIVGYYYGTPEGEYEDTHTVLVDLAILARAKRNTFAFVRGLQQLVRTIREEKPEVRQFQFLAQAENQYLRKLYPKIADLVAVEEDKLRYRTDIDKLQAYLNRFS</sequence>
<dbReference type="EMBL" id="CAJVCE010000008">
    <property type="protein sequence ID" value="CAG7644312.1"/>
    <property type="molecule type" value="Genomic_DNA"/>
</dbReference>